<reference evidence="2 3" key="1">
    <citation type="submission" date="2014-02" db="EMBL/GenBank/DDBJ databases">
        <authorList>
            <person name="Sibley D."/>
            <person name="Venepally P."/>
            <person name="Karamycheva S."/>
            <person name="Hadjithomas M."/>
            <person name="Khan A."/>
            <person name="Brunk B."/>
            <person name="Roos D."/>
            <person name="Caler E."/>
            <person name="Lorenzi H."/>
        </authorList>
    </citation>
    <scope>NUCLEOTIDE SEQUENCE [LARGE SCALE GENOMIC DNA]</scope>
    <source>
        <strain evidence="2 3">GAB2-2007-GAL-DOM2</strain>
    </source>
</reference>
<proteinExistence type="predicted"/>
<feature type="compositionally biased region" description="Basic and acidic residues" evidence="1">
    <location>
        <begin position="666"/>
        <end position="694"/>
    </location>
</feature>
<feature type="compositionally biased region" description="Basic and acidic residues" evidence="1">
    <location>
        <begin position="1047"/>
        <end position="1062"/>
    </location>
</feature>
<dbReference type="AlphaFoldDB" id="A0A086K7E0"/>
<dbReference type="Proteomes" id="UP000028837">
    <property type="component" value="Unassembled WGS sequence"/>
</dbReference>
<dbReference type="VEuPathDB" id="ToxoDB:TGDOM2_213530"/>
<comment type="caution">
    <text evidence="2">The sequence shown here is derived from an EMBL/GenBank/DDBJ whole genome shotgun (WGS) entry which is preliminary data.</text>
</comment>
<feature type="compositionally biased region" description="Basic and acidic residues" evidence="1">
    <location>
        <begin position="854"/>
        <end position="863"/>
    </location>
</feature>
<dbReference type="EMBL" id="AHZU02000781">
    <property type="protein sequence ID" value="KFG40308.1"/>
    <property type="molecule type" value="Genomic_DNA"/>
</dbReference>
<feature type="compositionally biased region" description="Basic and acidic residues" evidence="1">
    <location>
        <begin position="77"/>
        <end position="100"/>
    </location>
</feature>
<feature type="compositionally biased region" description="Basic and acidic residues" evidence="1">
    <location>
        <begin position="607"/>
        <end position="657"/>
    </location>
</feature>
<evidence type="ECO:0000313" key="2">
    <source>
        <dbReference type="EMBL" id="KFG40308.1"/>
    </source>
</evidence>
<gene>
    <name evidence="2" type="ORF">TGDOM2_213530</name>
</gene>
<feature type="compositionally biased region" description="Basic and acidic residues" evidence="1">
    <location>
        <begin position="788"/>
        <end position="808"/>
    </location>
</feature>
<dbReference type="InterPro" id="IPR043136">
    <property type="entry name" value="B30.2/SPRY_sf"/>
</dbReference>
<feature type="region of interest" description="Disordered" evidence="1">
    <location>
        <begin position="606"/>
        <end position="914"/>
    </location>
</feature>
<feature type="region of interest" description="Disordered" evidence="1">
    <location>
        <begin position="527"/>
        <end position="570"/>
    </location>
</feature>
<feature type="compositionally biased region" description="Basic and acidic residues" evidence="1">
    <location>
        <begin position="967"/>
        <end position="988"/>
    </location>
</feature>
<feature type="region of interest" description="Disordered" evidence="1">
    <location>
        <begin position="65"/>
        <end position="100"/>
    </location>
</feature>
<organism evidence="2 3">
    <name type="scientific">Toxoplasma gondii GAB2-2007-GAL-DOM2</name>
    <dbReference type="NCBI Taxonomy" id="1130820"/>
    <lineage>
        <taxon>Eukaryota</taxon>
        <taxon>Sar</taxon>
        <taxon>Alveolata</taxon>
        <taxon>Apicomplexa</taxon>
        <taxon>Conoidasida</taxon>
        <taxon>Coccidia</taxon>
        <taxon>Eucoccidiorida</taxon>
        <taxon>Eimeriorina</taxon>
        <taxon>Sarcocystidae</taxon>
        <taxon>Toxoplasma</taxon>
    </lineage>
</organism>
<protein>
    <submittedName>
        <fullName evidence="2">Uncharacterized protein</fullName>
    </submittedName>
</protein>
<evidence type="ECO:0000313" key="3">
    <source>
        <dbReference type="Proteomes" id="UP000028837"/>
    </source>
</evidence>
<name>A0A086K7E0_TOXGO</name>
<dbReference type="OrthoDB" id="258495at2759"/>
<dbReference type="Gene3D" id="2.60.120.920">
    <property type="match status" value="1"/>
</dbReference>
<sequence length="1105" mass="121964">MGNVCGKGGFLHSGVEVDLEALYSSSYVAEGNKKAEETALKHFAKMTEAEWNIVMTKGPCGWRMRLPPKPATNKSSVDVESKHDRQFAAEKSGTKDEGKSRIRSFRESVALVIAPGSTINTNTPRSVRGCEVDIIHEGCCTVRFDTLNPYNYDEEDDDEESMIKTELYNLSSPVGKEHLTAGKKHILHPKPVILQSTLPLPPQEGDVLGVLLCRRTGTVLFLLNGAPIKAVSFPDIILNETDPSSFTAAEDHRPPPSAPDIYVTIGVIGRGECEINFGGKTYTAHGYIKDISGGIIRSNAPIQARVFGQRLANFSQMLAELQLFYQIHCPVMLPKAKGMVVMNISRREVGGLQKLLEQEFEEELKANYGKSLQDIERINDLLRRRYQADLNRVSLRRKQSVERMLTEYHRVHRATVEATKIDQLAEQALTKPKAVDAYLRDKYGNGINILLQKRLEQIYDAYAPENRSEIPILVQTYPLFDDEFQLYCKLKVKYNLDLFTFSPLDSASSDLAAIRKNLRPKMPKKLQLLEGEELPTGEGLRGSDPATSRRKSRRVDATGSMLAKERKSVRRASRAVAGMAAAAAAATAAAQAAENAAAAAAAAAANVKEHDLNKEKMREAREERRKERDLRRKSRLERDTLKDVIEQGGREQDEEGARANPTLKAVTEDTRNDTVEAEKETSHTPLGKEGEKESCAATLKVGNSSEEELEPCKHAKKPSAEAADQKRHASLKSQDEETETPAADETGNSDRPAHGRQIKSVRISTVALPHDTDSSRYELPSDDEERNNEENSGRVPPHDEHGNNRDESETIALPSTEDQTYGGNPHPGAQQPQEEPDTCGLFGPTENTEDVDEERNGTGDKEPSPPTASSPSGEREYTNGTQRRRFSPEYLFNSADITPWQRGHSPTRLESRMSSQGVHVFPAVEPAPAYIAPPPHTYPLICRIVFSPEVADASSAAENGSVCNENAHAEDSSPLHGEDNDSLKRENKSVCPSSLAPEVEPSNVTSASELRNQEPVPLRKASETSLSDDEAERSEATESVDPFEDSLTLHHEDPNIDQEDGRQNCASVSTVLMETAKGFVEDVVRRSSQLTGLDLVHNLVKLQSP</sequence>
<feature type="region of interest" description="Disordered" evidence="1">
    <location>
        <begin position="965"/>
        <end position="1062"/>
    </location>
</feature>
<accession>A0A086K7E0</accession>
<evidence type="ECO:0000256" key="1">
    <source>
        <dbReference type="SAM" id="MobiDB-lite"/>
    </source>
</evidence>